<organism evidence="2 3">
    <name type="scientific">Ruminococcus albus SY3</name>
    <dbReference type="NCBI Taxonomy" id="1341156"/>
    <lineage>
        <taxon>Bacteria</taxon>
        <taxon>Bacillati</taxon>
        <taxon>Bacillota</taxon>
        <taxon>Clostridia</taxon>
        <taxon>Eubacteriales</taxon>
        <taxon>Oscillospiraceae</taxon>
        <taxon>Ruminococcus</taxon>
    </lineage>
</organism>
<gene>
    <name evidence="2" type="ORF">RASY3_08735</name>
</gene>
<protein>
    <submittedName>
        <fullName evidence="2">Acyl carrier protein</fullName>
    </submittedName>
</protein>
<dbReference type="PATRIC" id="fig|1341156.4.peg.1053"/>
<comment type="caution">
    <text evidence="2">The sequence shown here is derived from an EMBL/GenBank/DDBJ whole genome shotgun (WGS) entry which is preliminary data.</text>
</comment>
<dbReference type="AlphaFoldDB" id="A0A011V310"/>
<reference evidence="2 3" key="1">
    <citation type="submission" date="2013-06" db="EMBL/GenBank/DDBJ databases">
        <title>Rumen cellulosomics: divergent fiber-degrading strategies revealed by comparative genome-wide analysis of six Ruminococcal strains.</title>
        <authorList>
            <person name="Dassa B."/>
            <person name="Borovok I."/>
            <person name="Lamed R."/>
            <person name="Flint H."/>
            <person name="Yeoman C.J."/>
            <person name="White B."/>
            <person name="Bayer E.A."/>
        </authorList>
    </citation>
    <scope>NUCLEOTIDE SEQUENCE [LARGE SCALE GENOMIC DNA]</scope>
    <source>
        <strain evidence="2 3">SY3</strain>
    </source>
</reference>
<dbReference type="Pfam" id="PF00550">
    <property type="entry name" value="PP-binding"/>
    <property type="match status" value="1"/>
</dbReference>
<evidence type="ECO:0000313" key="3">
    <source>
        <dbReference type="Proteomes" id="UP000021369"/>
    </source>
</evidence>
<dbReference type="RefSeq" id="WP_024856060.1">
    <property type="nucleotide sequence ID" value="NZ_JEOB01000002.1"/>
</dbReference>
<dbReference type="InterPro" id="IPR036736">
    <property type="entry name" value="ACP-like_sf"/>
</dbReference>
<sequence length="79" mass="8977">MEEKFKEIAARYCKGDIGEITDEMAIREDLGLSSLDLMTFLGDLEDEFDIEFDLEEDEQKLSNLRTVGDALCLLNSHMG</sequence>
<dbReference type="SUPFAM" id="SSF47336">
    <property type="entry name" value="ACP-like"/>
    <property type="match status" value="1"/>
</dbReference>
<keyword evidence="3" id="KW-1185">Reference proteome</keyword>
<dbReference type="Proteomes" id="UP000021369">
    <property type="component" value="Unassembled WGS sequence"/>
</dbReference>
<dbReference type="OrthoDB" id="1823096at2"/>
<name>A0A011V310_RUMAL</name>
<proteinExistence type="predicted"/>
<accession>A0A011V310</accession>
<dbReference type="Gene3D" id="1.10.1200.10">
    <property type="entry name" value="ACP-like"/>
    <property type="match status" value="1"/>
</dbReference>
<evidence type="ECO:0000313" key="2">
    <source>
        <dbReference type="EMBL" id="EXM39837.1"/>
    </source>
</evidence>
<dbReference type="EMBL" id="JEOB01000002">
    <property type="protein sequence ID" value="EXM39837.1"/>
    <property type="molecule type" value="Genomic_DNA"/>
</dbReference>
<evidence type="ECO:0000259" key="1">
    <source>
        <dbReference type="PROSITE" id="PS50075"/>
    </source>
</evidence>
<feature type="domain" description="Carrier" evidence="1">
    <location>
        <begin position="1"/>
        <end position="78"/>
    </location>
</feature>
<dbReference type="InterPro" id="IPR009081">
    <property type="entry name" value="PP-bd_ACP"/>
</dbReference>
<dbReference type="PROSITE" id="PS50075">
    <property type="entry name" value="CARRIER"/>
    <property type="match status" value="1"/>
</dbReference>